<evidence type="ECO:0000259" key="7">
    <source>
        <dbReference type="Pfam" id="PF01292"/>
    </source>
</evidence>
<dbReference type="Pfam" id="PF01292">
    <property type="entry name" value="Ni_hydr_CYTB"/>
    <property type="match status" value="1"/>
</dbReference>
<evidence type="ECO:0000256" key="2">
    <source>
        <dbReference type="ARBA" id="ARBA00022475"/>
    </source>
</evidence>
<sequence length="238" mass="25853">MSEAKAVTIRLWDLPVRLFHWAVVVLIFGLWATHAFGKMDVHIKLGLALLFLVVFRVVWGFLGSDTARFTSFVKGPAGIAAYLRSGRSADGGPVVGHNPLGALSVLGLIGLMAVQVGLGLFATDTDAIYSGPLNYWVDAELAEKLTDLHELGFKLIELMVVVHLGAIIFYAVKKKERLVPPMVTGKKTYDEPVAQPKSAPWWRLLLALVLAGTATWWVAQGGHFVPPPPMPAGLEDYG</sequence>
<proteinExistence type="predicted"/>
<name>A0A437NCT5_9SPHN</name>
<evidence type="ECO:0000313" key="9">
    <source>
        <dbReference type="Proteomes" id="UP000282837"/>
    </source>
</evidence>
<protein>
    <recommendedName>
        <fullName evidence="7">Cytochrome b561 bacterial/Ni-hydrogenase domain-containing protein</fullName>
    </recommendedName>
</protein>
<organism evidence="8 9">
    <name type="scientific">Novosphingobium umbonatum</name>
    <dbReference type="NCBI Taxonomy" id="1908524"/>
    <lineage>
        <taxon>Bacteria</taxon>
        <taxon>Pseudomonadati</taxon>
        <taxon>Pseudomonadota</taxon>
        <taxon>Alphaproteobacteria</taxon>
        <taxon>Sphingomonadales</taxon>
        <taxon>Sphingomonadaceae</taxon>
        <taxon>Novosphingobium</taxon>
    </lineage>
</organism>
<evidence type="ECO:0000256" key="5">
    <source>
        <dbReference type="ARBA" id="ARBA00023136"/>
    </source>
</evidence>
<dbReference type="InterPro" id="IPR051542">
    <property type="entry name" value="Hydrogenase_cytochrome"/>
</dbReference>
<dbReference type="OrthoDB" id="196472at2"/>
<dbReference type="InterPro" id="IPR016174">
    <property type="entry name" value="Di-haem_cyt_TM"/>
</dbReference>
<dbReference type="Proteomes" id="UP000282837">
    <property type="component" value="Unassembled WGS sequence"/>
</dbReference>
<dbReference type="GO" id="GO:0009055">
    <property type="term" value="F:electron transfer activity"/>
    <property type="evidence" value="ECO:0007669"/>
    <property type="project" value="InterPro"/>
</dbReference>
<dbReference type="GO" id="GO:0022904">
    <property type="term" value="P:respiratory electron transport chain"/>
    <property type="evidence" value="ECO:0007669"/>
    <property type="project" value="InterPro"/>
</dbReference>
<keyword evidence="9" id="KW-1185">Reference proteome</keyword>
<dbReference type="PANTHER" id="PTHR30485:SF2">
    <property type="entry name" value="BLL0597 PROTEIN"/>
    <property type="match status" value="1"/>
</dbReference>
<dbReference type="GO" id="GO:0020037">
    <property type="term" value="F:heme binding"/>
    <property type="evidence" value="ECO:0007669"/>
    <property type="project" value="TreeGrafter"/>
</dbReference>
<dbReference type="GO" id="GO:0005886">
    <property type="term" value="C:plasma membrane"/>
    <property type="evidence" value="ECO:0007669"/>
    <property type="project" value="UniProtKB-SubCell"/>
</dbReference>
<evidence type="ECO:0000256" key="1">
    <source>
        <dbReference type="ARBA" id="ARBA00004651"/>
    </source>
</evidence>
<dbReference type="SUPFAM" id="SSF81342">
    <property type="entry name" value="Transmembrane di-heme cytochromes"/>
    <property type="match status" value="1"/>
</dbReference>
<feature type="domain" description="Cytochrome b561 bacterial/Ni-hydrogenase" evidence="7">
    <location>
        <begin position="12"/>
        <end position="185"/>
    </location>
</feature>
<evidence type="ECO:0000313" key="8">
    <source>
        <dbReference type="EMBL" id="RVU07730.1"/>
    </source>
</evidence>
<keyword evidence="2" id="KW-1003">Cell membrane</keyword>
<dbReference type="RefSeq" id="WP_127705353.1">
    <property type="nucleotide sequence ID" value="NZ_SACO01000001.1"/>
</dbReference>
<comment type="subcellular location">
    <subcellularLocation>
        <location evidence="1">Cell membrane</location>
        <topology evidence="1">Multi-pass membrane protein</topology>
    </subcellularLocation>
</comment>
<feature type="transmembrane region" description="Helical" evidence="6">
    <location>
        <begin position="201"/>
        <end position="219"/>
    </location>
</feature>
<gene>
    <name evidence="8" type="ORF">EOE18_01190</name>
</gene>
<feature type="transmembrane region" description="Helical" evidence="6">
    <location>
        <begin position="18"/>
        <end position="36"/>
    </location>
</feature>
<accession>A0A437NCT5</accession>
<evidence type="ECO:0000256" key="3">
    <source>
        <dbReference type="ARBA" id="ARBA00022692"/>
    </source>
</evidence>
<dbReference type="EMBL" id="SACO01000001">
    <property type="protein sequence ID" value="RVU07730.1"/>
    <property type="molecule type" value="Genomic_DNA"/>
</dbReference>
<feature type="transmembrane region" description="Helical" evidence="6">
    <location>
        <begin position="151"/>
        <end position="172"/>
    </location>
</feature>
<feature type="transmembrane region" description="Helical" evidence="6">
    <location>
        <begin position="43"/>
        <end position="62"/>
    </location>
</feature>
<evidence type="ECO:0000256" key="6">
    <source>
        <dbReference type="SAM" id="Phobius"/>
    </source>
</evidence>
<dbReference type="PANTHER" id="PTHR30485">
    <property type="entry name" value="NI/FE-HYDROGENASE 1 B-TYPE CYTOCHROME SUBUNIT"/>
    <property type="match status" value="1"/>
</dbReference>
<reference evidence="8 9" key="1">
    <citation type="submission" date="2019-01" db="EMBL/GenBank/DDBJ databases">
        <authorList>
            <person name="Chen W.-M."/>
        </authorList>
    </citation>
    <scope>NUCLEOTIDE SEQUENCE [LARGE SCALE GENOMIC DNA]</scope>
    <source>
        <strain evidence="8 9">FSY-9</strain>
    </source>
</reference>
<dbReference type="InterPro" id="IPR011577">
    <property type="entry name" value="Cyt_b561_bac/Ni-Hgenase"/>
</dbReference>
<keyword evidence="3 6" id="KW-0812">Transmembrane</keyword>
<keyword evidence="5 6" id="KW-0472">Membrane</keyword>
<comment type="caution">
    <text evidence="8">The sequence shown here is derived from an EMBL/GenBank/DDBJ whole genome shotgun (WGS) entry which is preliminary data.</text>
</comment>
<evidence type="ECO:0000256" key="4">
    <source>
        <dbReference type="ARBA" id="ARBA00022989"/>
    </source>
</evidence>
<dbReference type="AlphaFoldDB" id="A0A437NCT5"/>
<keyword evidence="4 6" id="KW-1133">Transmembrane helix</keyword>
<dbReference type="Gene3D" id="1.20.950.20">
    <property type="entry name" value="Transmembrane di-heme cytochromes, Chain C"/>
    <property type="match status" value="1"/>
</dbReference>